<dbReference type="RefSeq" id="WP_317700457.1">
    <property type="nucleotide sequence ID" value="NZ_CP136921.1"/>
</dbReference>
<keyword evidence="3" id="KW-1185">Reference proteome</keyword>
<reference evidence="2 3" key="1">
    <citation type="submission" date="2023-03" db="EMBL/GenBank/DDBJ databases">
        <title>Diaphorobacter basophil sp. nov., isolated from a sewage-treatment plant.</title>
        <authorList>
            <person name="Yang K."/>
        </authorList>
    </citation>
    <scope>NUCLEOTIDE SEQUENCE [LARGE SCALE GENOMIC DNA]</scope>
    <source>
        <strain evidence="2 3">Y-1</strain>
    </source>
</reference>
<proteinExistence type="predicted"/>
<dbReference type="InterPro" id="IPR025500">
    <property type="entry name" value="DUF4390"/>
</dbReference>
<feature type="chain" id="PRO_5046723724" evidence="1">
    <location>
        <begin position="23"/>
        <end position="198"/>
    </location>
</feature>
<evidence type="ECO:0000313" key="2">
    <source>
        <dbReference type="EMBL" id="WOO30963.1"/>
    </source>
</evidence>
<protein>
    <submittedName>
        <fullName evidence="2">DUF4390 domain-containing protein</fullName>
    </submittedName>
</protein>
<accession>A0ABZ0J286</accession>
<evidence type="ECO:0000313" key="3">
    <source>
        <dbReference type="Proteomes" id="UP001303211"/>
    </source>
</evidence>
<gene>
    <name evidence="2" type="ORF">P4826_11065</name>
</gene>
<dbReference type="Pfam" id="PF14334">
    <property type="entry name" value="DUF4390"/>
    <property type="match status" value="1"/>
</dbReference>
<keyword evidence="1" id="KW-0732">Signal</keyword>
<sequence length="198" mass="22057">MRWCAALACLLALCWYAPAAQAQQHGEVSDLQLERGADGLYLSAALRLELPTIVQDALYKGISMHFIADAEVLRPRWYWTDKVVAHATRYVRLSYQPLTRRWRLAQSAAPFAATGLGVSLDQSFDDLPEVLAALERIARWKIAEEGVIDEGQSYLVNFQFRLDMSQLPRPLQIGAVGGSSWNIALARGARLSAQEATR</sequence>
<dbReference type="Proteomes" id="UP001303211">
    <property type="component" value="Chromosome"/>
</dbReference>
<name>A0ABZ0J286_9BURK</name>
<evidence type="ECO:0000256" key="1">
    <source>
        <dbReference type="SAM" id="SignalP"/>
    </source>
</evidence>
<dbReference type="EMBL" id="CP136921">
    <property type="protein sequence ID" value="WOO30963.1"/>
    <property type="molecule type" value="Genomic_DNA"/>
</dbReference>
<organism evidence="2 3">
    <name type="scientific">Diaphorobacter limosus</name>
    <dbReference type="NCBI Taxonomy" id="3036128"/>
    <lineage>
        <taxon>Bacteria</taxon>
        <taxon>Pseudomonadati</taxon>
        <taxon>Pseudomonadota</taxon>
        <taxon>Betaproteobacteria</taxon>
        <taxon>Burkholderiales</taxon>
        <taxon>Comamonadaceae</taxon>
        <taxon>Diaphorobacter</taxon>
    </lineage>
</organism>
<feature type="signal peptide" evidence="1">
    <location>
        <begin position="1"/>
        <end position="22"/>
    </location>
</feature>